<comment type="caution">
    <text evidence="2">The sequence shown here is derived from an EMBL/GenBank/DDBJ whole genome shotgun (WGS) entry which is preliminary data.</text>
</comment>
<feature type="compositionally biased region" description="Acidic residues" evidence="1">
    <location>
        <begin position="74"/>
        <end position="102"/>
    </location>
</feature>
<dbReference type="OrthoDB" id="5990193at2759"/>
<proteinExistence type="predicted"/>
<feature type="compositionally biased region" description="Basic and acidic residues" evidence="1">
    <location>
        <begin position="452"/>
        <end position="464"/>
    </location>
</feature>
<feature type="compositionally biased region" description="Basic residues" evidence="1">
    <location>
        <begin position="474"/>
        <end position="492"/>
    </location>
</feature>
<accession>A0A9X0CT49</accession>
<sequence length="503" mass="54545">MTSQGGNKDLATYFPRSSIPRDRGQTAPDRQPEGDDGVEQARQRKQAETSEPGSSPKKKGKRARGSGFIQEEAQASDEEEEQEEEGSQEGDEDDEEGEEADAGDPASLHRRVNQQHEQSGSTEFVPPYFPTALAVSSARFKDFNFDLWLLDGLCLPCELVSRKDMDLVRSAEAAEPAGQPVKFQSSLEAATYCEERLREGWLVASDSSGADKGASRTRLSHPGLDKERMFHQEGKSLVQLLASGVAELDSRLNTVRLDRFGNVMIWEAPEWSPASAQFTHGFPRRMIEAAHGGFLPGNIVVTAKASNLSIRRMTVCDVASLVSRVAIAGSGLSVGHLSNLRYAAARYRHCGSYLPDYLIRGMLEFGVNFLSFQAVEPDTLEALSKTVGKAWARAEQEDGDDEDESMASGSLPGDVLSSLGHRPTPEGAASVPTVERDQALSMIRSNSVAERLGGDGEVQERVLEVQRPGDQAAPKRKRRKGSSSGGRAKKPKTPAVVNDSGGE</sequence>
<feature type="compositionally biased region" description="Basic and acidic residues" evidence="1">
    <location>
        <begin position="39"/>
        <end position="48"/>
    </location>
</feature>
<evidence type="ECO:0000313" key="3">
    <source>
        <dbReference type="Proteomes" id="UP001163046"/>
    </source>
</evidence>
<dbReference type="AlphaFoldDB" id="A0A9X0CT49"/>
<protein>
    <submittedName>
        <fullName evidence="2">Uncharacterized protein</fullName>
    </submittedName>
</protein>
<keyword evidence="3" id="KW-1185">Reference proteome</keyword>
<organism evidence="2 3">
    <name type="scientific">Desmophyllum pertusum</name>
    <dbReference type="NCBI Taxonomy" id="174260"/>
    <lineage>
        <taxon>Eukaryota</taxon>
        <taxon>Metazoa</taxon>
        <taxon>Cnidaria</taxon>
        <taxon>Anthozoa</taxon>
        <taxon>Hexacorallia</taxon>
        <taxon>Scleractinia</taxon>
        <taxon>Caryophylliina</taxon>
        <taxon>Caryophylliidae</taxon>
        <taxon>Desmophyllum</taxon>
    </lineage>
</organism>
<feature type="region of interest" description="Disordered" evidence="1">
    <location>
        <begin position="1"/>
        <end position="127"/>
    </location>
</feature>
<gene>
    <name evidence="2" type="ORF">OS493_012815</name>
</gene>
<name>A0A9X0CT49_9CNID</name>
<reference evidence="2" key="1">
    <citation type="submission" date="2023-01" db="EMBL/GenBank/DDBJ databases">
        <title>Genome assembly of the deep-sea coral Lophelia pertusa.</title>
        <authorList>
            <person name="Herrera S."/>
            <person name="Cordes E."/>
        </authorList>
    </citation>
    <scope>NUCLEOTIDE SEQUENCE</scope>
    <source>
        <strain evidence="2">USNM1676648</strain>
        <tissue evidence="2">Polyp</tissue>
    </source>
</reference>
<evidence type="ECO:0000313" key="2">
    <source>
        <dbReference type="EMBL" id="KAJ7373228.1"/>
    </source>
</evidence>
<feature type="region of interest" description="Disordered" evidence="1">
    <location>
        <begin position="393"/>
        <end position="503"/>
    </location>
</feature>
<dbReference type="EMBL" id="MU826831">
    <property type="protein sequence ID" value="KAJ7373228.1"/>
    <property type="molecule type" value="Genomic_DNA"/>
</dbReference>
<dbReference type="Proteomes" id="UP001163046">
    <property type="component" value="Unassembled WGS sequence"/>
</dbReference>
<evidence type="ECO:0000256" key="1">
    <source>
        <dbReference type="SAM" id="MobiDB-lite"/>
    </source>
</evidence>